<dbReference type="Proteomes" id="UP001595711">
    <property type="component" value="Unassembled WGS sequence"/>
</dbReference>
<dbReference type="EMBL" id="JBHRYJ010000001">
    <property type="protein sequence ID" value="MFC3675306.1"/>
    <property type="molecule type" value="Genomic_DNA"/>
</dbReference>
<name>A0ABV7VES8_9PROT</name>
<feature type="compositionally biased region" description="Basic and acidic residues" evidence="1">
    <location>
        <begin position="40"/>
        <end position="57"/>
    </location>
</feature>
<protein>
    <submittedName>
        <fullName evidence="2">Uncharacterized protein</fullName>
    </submittedName>
</protein>
<evidence type="ECO:0000256" key="1">
    <source>
        <dbReference type="SAM" id="MobiDB-lite"/>
    </source>
</evidence>
<keyword evidence="3" id="KW-1185">Reference proteome</keyword>
<dbReference type="RefSeq" id="WP_379723624.1">
    <property type="nucleotide sequence ID" value="NZ_JBHRYJ010000001.1"/>
</dbReference>
<organism evidence="2 3">
    <name type="scientific">Ferrovibrio xuzhouensis</name>
    <dbReference type="NCBI Taxonomy" id="1576914"/>
    <lineage>
        <taxon>Bacteria</taxon>
        <taxon>Pseudomonadati</taxon>
        <taxon>Pseudomonadota</taxon>
        <taxon>Alphaproteobacteria</taxon>
        <taxon>Rhodospirillales</taxon>
        <taxon>Rhodospirillaceae</taxon>
        <taxon>Ferrovibrio</taxon>
    </lineage>
</organism>
<gene>
    <name evidence="2" type="ORF">ACFOOQ_07115</name>
</gene>
<reference evidence="3" key="1">
    <citation type="journal article" date="2019" name="Int. J. Syst. Evol. Microbiol.">
        <title>The Global Catalogue of Microorganisms (GCM) 10K type strain sequencing project: providing services to taxonomists for standard genome sequencing and annotation.</title>
        <authorList>
            <consortium name="The Broad Institute Genomics Platform"/>
            <consortium name="The Broad Institute Genome Sequencing Center for Infectious Disease"/>
            <person name="Wu L."/>
            <person name="Ma J."/>
        </authorList>
    </citation>
    <scope>NUCLEOTIDE SEQUENCE [LARGE SCALE GENOMIC DNA]</scope>
    <source>
        <strain evidence="3">KCTC 42182</strain>
    </source>
</reference>
<evidence type="ECO:0000313" key="3">
    <source>
        <dbReference type="Proteomes" id="UP001595711"/>
    </source>
</evidence>
<comment type="caution">
    <text evidence="2">The sequence shown here is derived from an EMBL/GenBank/DDBJ whole genome shotgun (WGS) entry which is preliminary data.</text>
</comment>
<proteinExistence type="predicted"/>
<feature type="region of interest" description="Disordered" evidence="1">
    <location>
        <begin position="26"/>
        <end position="73"/>
    </location>
</feature>
<sequence>MPERGPSGRTDWAGLDAAAREARLAQKLRANLGRRKQQGRARDAGEAPDTAADRDAPAHAPSGPALDRDGGDA</sequence>
<accession>A0ABV7VES8</accession>
<evidence type="ECO:0000313" key="2">
    <source>
        <dbReference type="EMBL" id="MFC3675306.1"/>
    </source>
</evidence>